<sequence>MNGNDQANPSGDMLTGNDEWESVATFIVEYQSRCGDEGGKEYQTLITQMDADDEKGISEEAWSGLQEDAPCSWMGGRLSGILRALGLLSREDEHG</sequence>
<name>A0A656HDQ0_THINJ</name>
<evidence type="ECO:0000313" key="2">
    <source>
        <dbReference type="Proteomes" id="UP000005317"/>
    </source>
</evidence>
<dbReference type="Proteomes" id="UP000005317">
    <property type="component" value="Unassembled WGS sequence"/>
</dbReference>
<evidence type="ECO:0000313" key="1">
    <source>
        <dbReference type="EMBL" id="EIJ34537.1"/>
    </source>
</evidence>
<keyword evidence="2" id="KW-1185">Reference proteome</keyword>
<dbReference type="EMBL" id="JH651384">
    <property type="protein sequence ID" value="EIJ34537.1"/>
    <property type="molecule type" value="Genomic_DNA"/>
</dbReference>
<dbReference type="AlphaFoldDB" id="A0A656HDQ0"/>
<dbReference type="RefSeq" id="WP_002708465.1">
    <property type="nucleotide sequence ID" value="NZ_JH651384.1"/>
</dbReference>
<reference evidence="2" key="1">
    <citation type="journal article" date="2011" name="Stand. Genomic Sci.">
        <title>Genome sequence of the filamentous, gliding Thiothrix nivea neotype strain (JP2(T)).</title>
        <authorList>
            <person name="Lapidus A."/>
            <person name="Nolan M."/>
            <person name="Lucas S."/>
            <person name="Glavina Del Rio T."/>
            <person name="Tice H."/>
            <person name="Cheng J.F."/>
            <person name="Tapia R."/>
            <person name="Han C."/>
            <person name="Goodwin L."/>
            <person name="Pitluck S."/>
            <person name="Liolios K."/>
            <person name="Pagani I."/>
            <person name="Ivanova N."/>
            <person name="Huntemann M."/>
            <person name="Mavromatis K."/>
            <person name="Mikhailova N."/>
            <person name="Pati A."/>
            <person name="Chen A."/>
            <person name="Palaniappan K."/>
            <person name="Land M."/>
            <person name="Brambilla E.M."/>
            <person name="Rohde M."/>
            <person name="Abt B."/>
            <person name="Verbarg S."/>
            <person name="Goker M."/>
            <person name="Bristow J."/>
            <person name="Eisen J.A."/>
            <person name="Markowitz V."/>
            <person name="Hugenholtz P."/>
            <person name="Kyrpides N.C."/>
            <person name="Klenk H.P."/>
            <person name="Woyke T."/>
        </authorList>
    </citation>
    <scope>NUCLEOTIDE SEQUENCE [LARGE SCALE GENOMIC DNA]</scope>
    <source>
        <strain evidence="2">ATCC 35100 / DSM 5205 / JP2</strain>
    </source>
</reference>
<gene>
    <name evidence="1" type="ORF">Thini_1963</name>
</gene>
<proteinExistence type="predicted"/>
<protein>
    <submittedName>
        <fullName evidence="1">Uncharacterized protein</fullName>
    </submittedName>
</protein>
<accession>A0A656HDQ0</accession>
<organism evidence="1 2">
    <name type="scientific">Thiothrix nivea (strain ATCC 35100 / DSM 5205 / JP2)</name>
    <dbReference type="NCBI Taxonomy" id="870187"/>
    <lineage>
        <taxon>Bacteria</taxon>
        <taxon>Pseudomonadati</taxon>
        <taxon>Pseudomonadota</taxon>
        <taxon>Gammaproteobacteria</taxon>
        <taxon>Thiotrichales</taxon>
        <taxon>Thiotrichaceae</taxon>
        <taxon>Thiothrix</taxon>
    </lineage>
</organism>